<dbReference type="EMBL" id="FBWH01000040">
    <property type="protein sequence ID" value="CUX57227.1"/>
    <property type="molecule type" value="Genomic_DNA"/>
</dbReference>
<organism evidence="2 3">
    <name type="scientific">Agrobacterium genomosp. 13 str. CFBP 6927</name>
    <dbReference type="NCBI Taxonomy" id="1183428"/>
    <lineage>
        <taxon>Bacteria</taxon>
        <taxon>Pseudomonadati</taxon>
        <taxon>Pseudomonadota</taxon>
        <taxon>Alphaproteobacteria</taxon>
        <taxon>Hyphomicrobiales</taxon>
        <taxon>Rhizobiaceae</taxon>
        <taxon>Rhizobium/Agrobacterium group</taxon>
        <taxon>Agrobacterium</taxon>
        <taxon>Agrobacterium tumefaciens complex</taxon>
    </lineage>
</organism>
<gene>
    <name evidence="2" type="ORF">AGR13a_Lc140048</name>
</gene>
<reference evidence="2 3" key="1">
    <citation type="submission" date="2016-01" db="EMBL/GenBank/DDBJ databases">
        <authorList>
            <person name="Regsiter A."/>
            <person name="william w."/>
        </authorList>
    </citation>
    <scope>NUCLEOTIDE SEQUENCE [LARGE SCALE GENOMIC DNA]</scope>
    <source>
        <strain evidence="2 3">CFBP 6927</strain>
    </source>
</reference>
<evidence type="ECO:0000256" key="1">
    <source>
        <dbReference type="SAM" id="MobiDB-lite"/>
    </source>
</evidence>
<keyword evidence="3" id="KW-1185">Reference proteome</keyword>
<proteinExistence type="predicted"/>
<dbReference type="RefSeq" id="WP_080840178.1">
    <property type="nucleotide sequence ID" value="NZ_LT009757.1"/>
</dbReference>
<sequence>MSNGKPNQQYRHNHYVPEWYQRRFMLPGQHKYWYLDLKPEKRTSGGVTYTRRGLLHWGPERCFAQDDLYTTEWGGIVNTEIEQFFFGNVDSEGKKATEYFGGFKHPSVNGGMLETFIPYMSVQKLRTPKGMATLQAMAQPGNRNLMLMQLQRMQNIYCAIWTESVWQIADATDSPTKFIISDHPVTVYNRECFPMSQWCQNHNDPDIRCHATHTYFPLSLDRVLILTNLSWVRNPYQNALAFRPNPEFFRHTIFNFLAIQTDRMLSEQEVLEINWVTKQRAYRYVAAAEKEWLYPERQLKNPHWRKLGDGYLFMPDPRHIHMGGEIMIGYEGGRSDAFSEYGHKPWDRDYKNEKRDRRDGAALDRFQAEWASMMGRRYRGISYDFYSPDRPPTTEENEEMHTHHLEIDRRNRRRPEERQRRRRLMR</sequence>
<evidence type="ECO:0000313" key="2">
    <source>
        <dbReference type="EMBL" id="CUX57227.1"/>
    </source>
</evidence>
<evidence type="ECO:0000313" key="3">
    <source>
        <dbReference type="Proteomes" id="UP000191812"/>
    </source>
</evidence>
<name>A0ABP2BQK6_9HYPH</name>
<dbReference type="Pfam" id="PF14022">
    <property type="entry name" value="DUF4238"/>
    <property type="match status" value="1"/>
</dbReference>
<accession>A0ABP2BQK6</accession>
<protein>
    <recommendedName>
        <fullName evidence="4">DUF4238 domain-containing protein</fullName>
    </recommendedName>
</protein>
<dbReference type="InterPro" id="IPR025332">
    <property type="entry name" value="DUF4238"/>
</dbReference>
<feature type="compositionally biased region" description="Basic and acidic residues" evidence="1">
    <location>
        <begin position="399"/>
        <end position="419"/>
    </location>
</feature>
<feature type="region of interest" description="Disordered" evidence="1">
    <location>
        <begin position="389"/>
        <end position="426"/>
    </location>
</feature>
<comment type="caution">
    <text evidence="2">The sequence shown here is derived from an EMBL/GenBank/DDBJ whole genome shotgun (WGS) entry which is preliminary data.</text>
</comment>
<dbReference type="Proteomes" id="UP000191812">
    <property type="component" value="Unassembled WGS sequence"/>
</dbReference>
<evidence type="ECO:0008006" key="4">
    <source>
        <dbReference type="Google" id="ProtNLM"/>
    </source>
</evidence>